<evidence type="ECO:0000313" key="2">
    <source>
        <dbReference type="Proteomes" id="UP000176421"/>
    </source>
</evidence>
<dbReference type="AlphaFoldDB" id="A0A1G2I0Z6"/>
<name>A0A1G2I0Z6_9BACT</name>
<dbReference type="Proteomes" id="UP000176421">
    <property type="component" value="Unassembled WGS sequence"/>
</dbReference>
<reference evidence="1 2" key="1">
    <citation type="journal article" date="2016" name="Nat. Commun.">
        <title>Thousands of microbial genomes shed light on interconnected biogeochemical processes in an aquifer system.</title>
        <authorList>
            <person name="Anantharaman K."/>
            <person name="Brown C.T."/>
            <person name="Hug L.A."/>
            <person name="Sharon I."/>
            <person name="Castelle C.J."/>
            <person name="Probst A.J."/>
            <person name="Thomas B.C."/>
            <person name="Singh A."/>
            <person name="Wilkins M.J."/>
            <person name="Karaoz U."/>
            <person name="Brodie E.L."/>
            <person name="Williams K.H."/>
            <person name="Hubbard S.S."/>
            <person name="Banfield J.F."/>
        </authorList>
    </citation>
    <scope>NUCLEOTIDE SEQUENCE [LARGE SCALE GENOMIC DNA]</scope>
</reference>
<sequence length="214" mass="23840">MTSLCRSGITLFLAIQLAFVSSTKSPEPRFLETIELGVGHKDPKPRFLKTIELGVGPKDADGFRDEMKIFNIDYTGSEDMMSNAAFVVTQKWREVDLVVIGVAELGFDPHKDVDFKKVFAKARKIGLELCPPDVAPQLQLQYPEQPIGEQVVIGMTPITDSDNNLGLFLVGRLQAGFFLESYVEDGLWLSSYVGGKNDLALFPDQQLVFVRPRK</sequence>
<dbReference type="EMBL" id="MHOS01000023">
    <property type="protein sequence ID" value="OGZ68349.1"/>
    <property type="molecule type" value="Genomic_DNA"/>
</dbReference>
<gene>
    <name evidence="1" type="ORF">A3D35_03400</name>
</gene>
<evidence type="ECO:0000313" key="1">
    <source>
        <dbReference type="EMBL" id="OGZ68349.1"/>
    </source>
</evidence>
<protein>
    <submittedName>
        <fullName evidence="1">Uncharacterized protein</fullName>
    </submittedName>
</protein>
<organism evidence="1 2">
    <name type="scientific">Candidatus Staskawiczbacteria bacterium RIFCSPHIGHO2_02_FULL_34_9</name>
    <dbReference type="NCBI Taxonomy" id="1802206"/>
    <lineage>
        <taxon>Bacteria</taxon>
        <taxon>Candidatus Staskawicziibacteriota</taxon>
    </lineage>
</organism>
<comment type="caution">
    <text evidence="1">The sequence shown here is derived from an EMBL/GenBank/DDBJ whole genome shotgun (WGS) entry which is preliminary data.</text>
</comment>
<proteinExistence type="predicted"/>
<accession>A0A1G2I0Z6</accession>